<dbReference type="EMBL" id="CAJNDS010000499">
    <property type="protein sequence ID" value="CAE7212642.1"/>
    <property type="molecule type" value="Genomic_DNA"/>
</dbReference>
<proteinExistence type="predicted"/>
<reference evidence="2" key="1">
    <citation type="submission" date="2021-02" db="EMBL/GenBank/DDBJ databases">
        <authorList>
            <person name="Dougan E. K."/>
            <person name="Rhodes N."/>
            <person name="Thang M."/>
            <person name="Chan C."/>
        </authorList>
    </citation>
    <scope>NUCLEOTIDE SEQUENCE</scope>
</reference>
<evidence type="ECO:0000313" key="2">
    <source>
        <dbReference type="EMBL" id="CAE7212642.1"/>
    </source>
</evidence>
<evidence type="ECO:0000313" key="3">
    <source>
        <dbReference type="Proteomes" id="UP000604046"/>
    </source>
</evidence>
<feature type="compositionally biased region" description="Basic and acidic residues" evidence="1">
    <location>
        <begin position="188"/>
        <end position="213"/>
    </location>
</feature>
<accession>A0A812JRY4</accession>
<dbReference type="Proteomes" id="UP000604046">
    <property type="component" value="Unassembled WGS sequence"/>
</dbReference>
<protein>
    <submittedName>
        <fullName evidence="2">Uncharacterized protein</fullName>
    </submittedName>
</protein>
<dbReference type="AlphaFoldDB" id="A0A812JRY4"/>
<organism evidence="2 3">
    <name type="scientific">Symbiodinium natans</name>
    <dbReference type="NCBI Taxonomy" id="878477"/>
    <lineage>
        <taxon>Eukaryota</taxon>
        <taxon>Sar</taxon>
        <taxon>Alveolata</taxon>
        <taxon>Dinophyceae</taxon>
        <taxon>Suessiales</taxon>
        <taxon>Symbiodiniaceae</taxon>
        <taxon>Symbiodinium</taxon>
    </lineage>
</organism>
<keyword evidence="3" id="KW-1185">Reference proteome</keyword>
<name>A0A812JRY4_9DINO</name>
<comment type="caution">
    <text evidence="2">The sequence shown here is derived from an EMBL/GenBank/DDBJ whole genome shotgun (WGS) entry which is preliminary data.</text>
</comment>
<feature type="region of interest" description="Disordered" evidence="1">
    <location>
        <begin position="183"/>
        <end position="213"/>
    </location>
</feature>
<evidence type="ECO:0000256" key="1">
    <source>
        <dbReference type="SAM" id="MobiDB-lite"/>
    </source>
</evidence>
<sequence>MPGSTVTPRSPGCWRVLEEDKRDKFLLIDVIPSRSGPLRFGRVKCLDAEAFAQLCTRVEPMPCSPGELGGDIPVPVIEAHPPAAHERTGNCWDDDDEVPSISRPPRFGCDLMPCSPGELRGGIPVCRAPAMKEHPHAARGQAWTCWDDDEDSGHAGKVEKQKTWRVKVTRMVRAMTSLATSISRVSKGRTEQRDAEIRSTKLKSEEGLHSCTL</sequence>
<gene>
    <name evidence="2" type="ORF">SNAT2548_LOCUS7230</name>
</gene>